<dbReference type="InterPro" id="IPR036880">
    <property type="entry name" value="Kunitz_BPTI_sf"/>
</dbReference>
<evidence type="ECO:0000313" key="11">
    <source>
        <dbReference type="Proteomes" id="UP001159428"/>
    </source>
</evidence>
<organism evidence="10 11">
    <name type="scientific">Pocillopora meandrina</name>
    <dbReference type="NCBI Taxonomy" id="46732"/>
    <lineage>
        <taxon>Eukaryota</taxon>
        <taxon>Metazoa</taxon>
        <taxon>Cnidaria</taxon>
        <taxon>Anthozoa</taxon>
        <taxon>Hexacorallia</taxon>
        <taxon>Scleractinia</taxon>
        <taxon>Astrocoeniina</taxon>
        <taxon>Pocilloporidae</taxon>
        <taxon>Pocillopora</taxon>
    </lineage>
</organism>
<dbReference type="InterPro" id="IPR020901">
    <property type="entry name" value="Prtase_inh_Kunz-CS"/>
</dbReference>
<comment type="caution">
    <text evidence="10">The sequence shown here is derived from an EMBL/GenBank/DDBJ whole genome shotgun (WGS) entry which is preliminary data.</text>
</comment>
<keyword evidence="7" id="KW-1015">Disulfide bond</keyword>
<evidence type="ECO:0000256" key="3">
    <source>
        <dbReference type="ARBA" id="ARBA00007226"/>
    </source>
</evidence>
<protein>
    <recommendedName>
        <fullName evidence="9">BPTI/Kunitz inhibitor domain-containing protein</fullName>
    </recommendedName>
</protein>
<evidence type="ECO:0000256" key="2">
    <source>
        <dbReference type="ARBA" id="ARBA00004613"/>
    </source>
</evidence>
<sequence length="223" mass="25021">MPRYYFDPAAGECKVFIYGGCLGNENNFKTIEACEAKHDDICHQPKKVGSCKAAFSRYYFNSAVGECKEFTYGGCQGNENNFKTLPGLPEKEPGLCLGYFTRFYYDSKAGECKDFIYGECVGNENNFKTLKACKKKCDKKCDICKLQDEAGPCFSSFTRYYYDVTTGKCSTFIYGGCFGNENNFETQEACQRRCVTCKLPAEVGTYRAACALPCYYFDSTAGE</sequence>
<name>A0AAU9VNJ8_9CNID</name>
<keyword evidence="6" id="KW-0722">Serine protease inhibitor</keyword>
<reference evidence="10 11" key="1">
    <citation type="submission" date="2022-05" db="EMBL/GenBank/DDBJ databases">
        <authorList>
            <consortium name="Genoscope - CEA"/>
            <person name="William W."/>
        </authorList>
    </citation>
    <scope>NUCLEOTIDE SEQUENCE [LARGE SCALE GENOMIC DNA]</scope>
</reference>
<dbReference type="EMBL" id="CALNXJ010000001">
    <property type="protein sequence ID" value="CAH3030952.1"/>
    <property type="molecule type" value="Genomic_DNA"/>
</dbReference>
<keyword evidence="4" id="KW-0964">Secreted</keyword>
<dbReference type="Gene3D" id="4.10.410.10">
    <property type="entry name" value="Pancreatic trypsin inhibitor Kunitz domain"/>
    <property type="match status" value="4"/>
</dbReference>
<keyword evidence="11" id="KW-1185">Reference proteome</keyword>
<evidence type="ECO:0000256" key="8">
    <source>
        <dbReference type="ARBA" id="ARBA00023331"/>
    </source>
</evidence>
<evidence type="ECO:0000259" key="9">
    <source>
        <dbReference type="PROSITE" id="PS50279"/>
    </source>
</evidence>
<dbReference type="GO" id="GO:0004867">
    <property type="term" value="F:serine-type endopeptidase inhibitor activity"/>
    <property type="evidence" value="ECO:0007669"/>
    <property type="project" value="UniProtKB-KW"/>
</dbReference>
<dbReference type="InterPro" id="IPR002223">
    <property type="entry name" value="Kunitz_BPTI"/>
</dbReference>
<dbReference type="FunFam" id="4.10.410.10:FF:000020">
    <property type="entry name" value="Collagen, type VI, alpha 3"/>
    <property type="match status" value="1"/>
</dbReference>
<dbReference type="Pfam" id="PF00014">
    <property type="entry name" value="Kunitz_BPTI"/>
    <property type="match status" value="4"/>
</dbReference>
<comment type="similarity">
    <text evidence="3">Belongs to the venom Kunitz-type family. Sea anemone type 2 potassium channel toxin subfamily.</text>
</comment>
<evidence type="ECO:0000313" key="10">
    <source>
        <dbReference type="EMBL" id="CAH3030952.1"/>
    </source>
</evidence>
<feature type="domain" description="BPTI/Kunitz inhibitor" evidence="9">
    <location>
        <begin position="144"/>
        <end position="194"/>
    </location>
</feature>
<proteinExistence type="inferred from homology"/>
<evidence type="ECO:0000256" key="4">
    <source>
        <dbReference type="ARBA" id="ARBA00022525"/>
    </source>
</evidence>
<dbReference type="SUPFAM" id="SSF57362">
    <property type="entry name" value="BPTI-like"/>
    <property type="match status" value="4"/>
</dbReference>
<dbReference type="PROSITE" id="PS00280">
    <property type="entry name" value="BPTI_KUNITZ_1"/>
    <property type="match status" value="2"/>
</dbReference>
<dbReference type="SMART" id="SM00131">
    <property type="entry name" value="KU"/>
    <property type="match status" value="4"/>
</dbReference>
<evidence type="ECO:0000256" key="7">
    <source>
        <dbReference type="ARBA" id="ARBA00023157"/>
    </source>
</evidence>
<dbReference type="PANTHER" id="PTHR10083:SF374">
    <property type="entry name" value="BPTI_KUNITZ INHIBITOR DOMAIN-CONTAINING PROTEIN"/>
    <property type="match status" value="1"/>
</dbReference>
<feature type="domain" description="BPTI/Kunitz inhibitor" evidence="9">
    <location>
        <begin position="1"/>
        <end position="38"/>
    </location>
</feature>
<dbReference type="GO" id="GO:0042151">
    <property type="term" value="C:nematocyst"/>
    <property type="evidence" value="ECO:0007669"/>
    <property type="project" value="UniProtKB-SubCell"/>
</dbReference>
<comment type="subcellular location">
    <subcellularLocation>
        <location evidence="1">Nematocyst</location>
    </subcellularLocation>
    <subcellularLocation>
        <location evidence="2">Secreted</location>
    </subcellularLocation>
</comment>
<keyword evidence="8" id="KW-0166">Nematocyst</keyword>
<gene>
    <name evidence="10" type="ORF">PMEA_00000002</name>
</gene>
<feature type="domain" description="BPTI/Kunitz inhibitor" evidence="9">
    <location>
        <begin position="42"/>
        <end position="84"/>
    </location>
</feature>
<dbReference type="GO" id="GO:0005615">
    <property type="term" value="C:extracellular space"/>
    <property type="evidence" value="ECO:0007669"/>
    <property type="project" value="TreeGrafter"/>
</dbReference>
<evidence type="ECO:0000256" key="1">
    <source>
        <dbReference type="ARBA" id="ARBA00004532"/>
    </source>
</evidence>
<dbReference type="PRINTS" id="PR00759">
    <property type="entry name" value="BASICPTASE"/>
</dbReference>
<dbReference type="PANTHER" id="PTHR10083">
    <property type="entry name" value="KUNITZ-TYPE PROTEASE INHIBITOR-RELATED"/>
    <property type="match status" value="1"/>
</dbReference>
<dbReference type="InterPro" id="IPR050098">
    <property type="entry name" value="TFPI/VKTCI-like"/>
</dbReference>
<dbReference type="PROSITE" id="PS50279">
    <property type="entry name" value="BPTI_KUNITZ_2"/>
    <property type="match status" value="4"/>
</dbReference>
<dbReference type="Proteomes" id="UP001159428">
    <property type="component" value="Unassembled WGS sequence"/>
</dbReference>
<evidence type="ECO:0000256" key="6">
    <source>
        <dbReference type="ARBA" id="ARBA00022900"/>
    </source>
</evidence>
<evidence type="ECO:0000256" key="5">
    <source>
        <dbReference type="ARBA" id="ARBA00022690"/>
    </source>
</evidence>
<keyword evidence="5" id="KW-0646">Protease inhibitor</keyword>
<feature type="domain" description="BPTI/Kunitz inhibitor" evidence="9">
    <location>
        <begin position="92"/>
        <end position="137"/>
    </location>
</feature>
<accession>A0AAU9VNJ8</accession>
<dbReference type="CDD" id="cd00109">
    <property type="entry name" value="Kunitz-type"/>
    <property type="match status" value="4"/>
</dbReference>
<dbReference type="AlphaFoldDB" id="A0AAU9VNJ8"/>